<feature type="domain" description="G-patch" evidence="2">
    <location>
        <begin position="140"/>
        <end position="186"/>
    </location>
</feature>
<dbReference type="AlphaFoldDB" id="A0A1V9XAC5"/>
<dbReference type="InterPro" id="IPR000467">
    <property type="entry name" value="G_patch_dom"/>
</dbReference>
<name>A0A1V9XAC5_9ACAR</name>
<evidence type="ECO:0000259" key="2">
    <source>
        <dbReference type="PROSITE" id="PS50174"/>
    </source>
</evidence>
<dbReference type="OrthoDB" id="29523at2759"/>
<keyword evidence="4" id="KW-1185">Reference proteome</keyword>
<proteinExistence type="predicted"/>
<evidence type="ECO:0000256" key="1">
    <source>
        <dbReference type="SAM" id="MobiDB-lite"/>
    </source>
</evidence>
<feature type="compositionally biased region" description="Basic and acidic residues" evidence="1">
    <location>
        <begin position="322"/>
        <end position="331"/>
    </location>
</feature>
<dbReference type="SMART" id="SM00443">
    <property type="entry name" value="G_patch"/>
    <property type="match status" value="1"/>
</dbReference>
<dbReference type="InParanoid" id="A0A1V9XAC5"/>
<feature type="region of interest" description="Disordered" evidence="1">
    <location>
        <begin position="1"/>
        <end position="26"/>
    </location>
</feature>
<dbReference type="PANTHER" id="PTHR23149:SF27">
    <property type="entry name" value="PIN2_TERF1-INTERACTING TELOMERASE INHIBITOR 1"/>
    <property type="match status" value="1"/>
</dbReference>
<dbReference type="PANTHER" id="PTHR23149">
    <property type="entry name" value="G PATCH DOMAIN CONTAINING PROTEIN"/>
    <property type="match status" value="1"/>
</dbReference>
<dbReference type="EMBL" id="MNPL01017727">
    <property type="protein sequence ID" value="OQR70376.1"/>
    <property type="molecule type" value="Genomic_DNA"/>
</dbReference>
<dbReference type="Pfam" id="PF01585">
    <property type="entry name" value="G-patch"/>
    <property type="match status" value="1"/>
</dbReference>
<dbReference type="GO" id="GO:0003676">
    <property type="term" value="F:nucleic acid binding"/>
    <property type="evidence" value="ECO:0007669"/>
    <property type="project" value="InterPro"/>
</dbReference>
<feature type="compositionally biased region" description="Basic and acidic residues" evidence="1">
    <location>
        <begin position="435"/>
        <end position="445"/>
    </location>
</feature>
<dbReference type="STRING" id="418985.A0A1V9XAC5"/>
<protein>
    <recommendedName>
        <fullName evidence="2">G-patch domain-containing protein</fullName>
    </recommendedName>
</protein>
<reference evidence="3 4" key="1">
    <citation type="journal article" date="2017" name="Gigascience">
        <title>Draft genome of the honey bee ectoparasitic mite, Tropilaelaps mercedesae, is shaped by the parasitic life history.</title>
        <authorList>
            <person name="Dong X."/>
            <person name="Armstrong S.D."/>
            <person name="Xia D."/>
            <person name="Makepeace B.L."/>
            <person name="Darby A.C."/>
            <person name="Kadowaki T."/>
        </authorList>
    </citation>
    <scope>NUCLEOTIDE SEQUENCE [LARGE SCALE GENOMIC DNA]</scope>
    <source>
        <strain evidence="3">Wuxi-XJTLU</strain>
    </source>
</reference>
<dbReference type="GO" id="GO:0010521">
    <property type="term" value="F:telomerase inhibitor activity"/>
    <property type="evidence" value="ECO:0007669"/>
    <property type="project" value="TreeGrafter"/>
</dbReference>
<gene>
    <name evidence="3" type="ORF">BIW11_04172</name>
</gene>
<dbReference type="PROSITE" id="PS50174">
    <property type="entry name" value="G_PATCH"/>
    <property type="match status" value="1"/>
</dbReference>
<evidence type="ECO:0000313" key="3">
    <source>
        <dbReference type="EMBL" id="OQR70376.1"/>
    </source>
</evidence>
<comment type="caution">
    <text evidence="3">The sequence shown here is derived from an EMBL/GenBank/DDBJ whole genome shotgun (WGS) entry which is preliminary data.</text>
</comment>
<evidence type="ECO:0000313" key="4">
    <source>
        <dbReference type="Proteomes" id="UP000192247"/>
    </source>
</evidence>
<feature type="compositionally biased region" description="Low complexity" evidence="1">
    <location>
        <begin position="308"/>
        <end position="317"/>
    </location>
</feature>
<dbReference type="Proteomes" id="UP000192247">
    <property type="component" value="Unassembled WGS sequence"/>
</dbReference>
<feature type="compositionally biased region" description="Basic and acidic residues" evidence="1">
    <location>
        <begin position="537"/>
        <end position="566"/>
    </location>
</feature>
<feature type="compositionally biased region" description="Basic and acidic residues" evidence="1">
    <location>
        <begin position="351"/>
        <end position="365"/>
    </location>
</feature>
<dbReference type="InterPro" id="IPR050656">
    <property type="entry name" value="PINX1"/>
</dbReference>
<organism evidence="3 4">
    <name type="scientific">Tropilaelaps mercedesae</name>
    <dbReference type="NCBI Taxonomy" id="418985"/>
    <lineage>
        <taxon>Eukaryota</taxon>
        <taxon>Metazoa</taxon>
        <taxon>Ecdysozoa</taxon>
        <taxon>Arthropoda</taxon>
        <taxon>Chelicerata</taxon>
        <taxon>Arachnida</taxon>
        <taxon>Acari</taxon>
        <taxon>Parasitiformes</taxon>
        <taxon>Mesostigmata</taxon>
        <taxon>Gamasina</taxon>
        <taxon>Dermanyssoidea</taxon>
        <taxon>Laelapidae</taxon>
        <taxon>Tropilaelaps</taxon>
    </lineage>
</organism>
<dbReference type="GO" id="GO:0005730">
    <property type="term" value="C:nucleolus"/>
    <property type="evidence" value="ECO:0007669"/>
    <property type="project" value="TreeGrafter"/>
</dbReference>
<feature type="region of interest" description="Disordered" evidence="1">
    <location>
        <begin position="387"/>
        <end position="573"/>
    </location>
</feature>
<feature type="compositionally biased region" description="Basic and acidic residues" evidence="1">
    <location>
        <begin position="505"/>
        <end position="514"/>
    </location>
</feature>
<sequence length="700" mass="77961">MADASPGAARGEVAMRGTECKPESPSIEGFYGRRYSASSNIKSPGSDEIVADSLRGSIGLAECWLSLLAPLATESKVVASLVCERSRTRGELAHEARDARPRQYDSSQQPACNVLPGRQLPFIFLAMTGKGAGVPGDGAGLTFAEKMMKKMGWTEGKGLGKDESGIKDFIKPKMKLNTKGIGFTGVDHAWVAHQEVFDELLSSLNKGKIPAQPQEIACLTSESKLRGRTKFYSKMMRGKDLSSRSANDLSSIIIPLAKKDKVERPKTTAISSELDGTLKPSDVSMNDYFKKMMAQRKLKMSVMNDTESSLPSSGAAADSDDPDRPDGERKPMVRGRVGVPDLPADLAPSTEVKRKERSTKSRKQETPNCFSRSSHCGAVISIDITEETSEGIDRFKRKKKRSRGSAEHECAGEELPLEDSSELPPPKQTKKSRKEKIQAKTHPDEDVNDSGLFDNGDFVSVVGESEARKNKSERKRRRTQESSGIEEVAAIDDSNPLDSASMEGSKGRSGESTEKRKKSKKARVDAEEPRNQPAVEVGREEHSEKLKIREKNQQGQKREDELRLSENETSVEDWPDDATRLNVNLGLLRKIRGPSLKRSEASPTRELSDEQIQEVYRLWTGGDYGEYMRKIHAGELPRWIGMDKSQLDRMMDDKSKMIDLVDLREKMATKFEGSNLHEIWGYKNKQRWRHMEWLATYIGD</sequence>
<accession>A0A1V9XAC5</accession>
<feature type="region of interest" description="Disordered" evidence="1">
    <location>
        <begin position="300"/>
        <end position="373"/>
    </location>
</feature>